<dbReference type="Proteomes" id="UP000041254">
    <property type="component" value="Unassembled WGS sequence"/>
</dbReference>
<sequence length="437" mass="47659">MADGEPLYRAVMAETASSGDMLLVWDAEARDRIFNTVELLLEAGADPNLGTRQLAGGLIVAPLDEVVILPELKDVAVLLKANGAQHSDDYYNYGGHTNHARYAALFTRCKAQIRDMNAWRTEASATSAESRRREEIKKELERRDKALEADLKTLTRAVRAEAADGQVFVSPVLSSQQGPRRLSLQMFLQDNVMLILLGAFAALTDWFSFWEMIIDEPSQYTVPLLCKRLLLASASVSTALLVLKWCLEYVQMNATLVQRKKGTSADIELGEYSHLIDSGVDSQAATPRGPSPTVPIIAHFHRPDPPRWLNGMIAVLGGTSVLNDSIDFINIVMILCAISDPRSHATGILISNLSLNLLNAIASPFKPMDFEASEAGKRQLAMHRPKDLGAAAGLFAVIGPLAVLGREVPDMALAPLLSLPRDRDPHPLSNGIRSHGA</sequence>
<proteinExistence type="predicted"/>
<name>A0A0G4EPN0_VITBC</name>
<reference evidence="1 2" key="1">
    <citation type="submission" date="2014-11" db="EMBL/GenBank/DDBJ databases">
        <authorList>
            <person name="Zhu J."/>
            <person name="Qi W."/>
            <person name="Song R."/>
        </authorList>
    </citation>
    <scope>NUCLEOTIDE SEQUENCE [LARGE SCALE GENOMIC DNA]</scope>
</reference>
<keyword evidence="2" id="KW-1185">Reference proteome</keyword>
<dbReference type="VEuPathDB" id="CryptoDB:Vbra_7986"/>
<accession>A0A0G4EPN0</accession>
<protein>
    <submittedName>
        <fullName evidence="1">Uncharacterized protein</fullName>
    </submittedName>
</protein>
<dbReference type="OrthoDB" id="4772757at2759"/>
<dbReference type="PhylomeDB" id="A0A0G4EPN0"/>
<organism evidence="1 2">
    <name type="scientific">Vitrella brassicaformis (strain CCMP3155)</name>
    <dbReference type="NCBI Taxonomy" id="1169540"/>
    <lineage>
        <taxon>Eukaryota</taxon>
        <taxon>Sar</taxon>
        <taxon>Alveolata</taxon>
        <taxon>Colpodellida</taxon>
        <taxon>Vitrellaceae</taxon>
        <taxon>Vitrella</taxon>
    </lineage>
</organism>
<evidence type="ECO:0000313" key="1">
    <source>
        <dbReference type="EMBL" id="CEL99422.1"/>
    </source>
</evidence>
<dbReference type="AlphaFoldDB" id="A0A0G4EPN0"/>
<evidence type="ECO:0000313" key="2">
    <source>
        <dbReference type="Proteomes" id="UP000041254"/>
    </source>
</evidence>
<dbReference type="InParanoid" id="A0A0G4EPN0"/>
<dbReference type="EMBL" id="CDMY01000280">
    <property type="protein sequence ID" value="CEL99422.1"/>
    <property type="molecule type" value="Genomic_DNA"/>
</dbReference>
<gene>
    <name evidence="1" type="ORF">Vbra_7986</name>
</gene>